<dbReference type="PANTHER" id="PTHR15830:SF10">
    <property type="entry name" value="TELOMERE LENGTH REGULATION PROTEIN TEL2 HOMOLOG"/>
    <property type="match status" value="1"/>
</dbReference>
<dbReference type="FunFam" id="1.25.40.720:FF:000007">
    <property type="entry name" value="WGS project CABT00000000 data, contig 2.6"/>
    <property type="match status" value="1"/>
</dbReference>
<dbReference type="Gene3D" id="1.25.40.720">
    <property type="entry name" value="Telomere length regulation protein 2, C-terminal domain"/>
    <property type="match status" value="2"/>
</dbReference>
<dbReference type="GO" id="GO:0005829">
    <property type="term" value="C:cytosol"/>
    <property type="evidence" value="ECO:0007669"/>
    <property type="project" value="TreeGrafter"/>
</dbReference>
<keyword evidence="5" id="KW-1185">Reference proteome</keyword>
<proteinExistence type="inferred from homology"/>
<dbReference type="InterPro" id="IPR051970">
    <property type="entry name" value="TEL2_Regulation"/>
</dbReference>
<dbReference type="AlphaFoldDB" id="A0A6A6R3L5"/>
<dbReference type="GO" id="GO:0051083">
    <property type="term" value="P:'de novo' cotranslational protein folding"/>
    <property type="evidence" value="ECO:0007669"/>
    <property type="project" value="TreeGrafter"/>
</dbReference>
<dbReference type="InterPro" id="IPR019337">
    <property type="entry name" value="Telomere_length_regulation_dom"/>
</dbReference>
<dbReference type="FunFam" id="1.25.40.720:FF:000004">
    <property type="entry name" value="WGS project CABT00000000 data, contig 2.6"/>
    <property type="match status" value="1"/>
</dbReference>
<sequence>MDDSLKAVRTTSTIKDALFVPGSSKQQQQKGSFALIETPEGILEALKAQPDYETVRKALSYLSSTVHSKKSFSILSPGPLSAQIIHIIVSVTILDYWRHFNDSAKDSLCRNQIVRCLQSASGIGAVIARLKLLIADAKQSKPAERIKTSSQHIEDLLDVLSRMLGGDEISWQIWADISLLAPSTVRKTLIWKEFVSQTASGKILAIAAEAEDTSEYSRTGRKDAWLAQGSEYATWLGRNIVRMITSMNASNENEAAGISTLFGKALTLGHTDRLISPLLSELSNPVSSSKFQDILQSLAPYQQRQFMNSTILCLSKDYLNPLPNTQDEAALKPSRIVSEVAGLIHNLIKGNDLLADYLVSLLTGAVSGAVDMHLAVRRSVIAALSSETGRLQSVMERSLASFGDQMYIRHTPILHQEALAQTLLLACGHVHRSQPNSLAALSNSSIHRNGMSNRIGASSPRARFLGIIVGTVISEIVDAPEKRMKFELDNIEAVDLKWHKQLTHVQDPLGNPSDLISPEKKRLETQNKPKQRSKKTQQQSEATAPKVSSKRTALDSGQTVGPRIVEILDSSEDDDLIPYGKPDSDPEDEDDDPTMVQRNKPTAPVYIRDLIAGLKENEDYDRHQLALSTAASLIRKKANFGKEVTDHIEQLASTLVGLNDPFELENFSEMRQQALIATLLAQPAQMGQWFARSFFSGDYSLTQRIAMLTTMGLGARELAGLENNSTEFTTHTPSFPSKTLPPRLHKLYAAEAIPVAALSNKMEHLMLSPMAASAADSLTGPNALKVRTFSSRMAVEAKRKKPIPNALAAIVAQNFFFPLTGRWWTHMQASDPDNLYTSPHLLPPFLQTLAILLNASGPNTLSLPQMTSELWDLLLSVRGAAMQDPLILAALLFALLTLLETNEDKQRLAREQAKELLETQEWVRGVFERLGAGAEEDEKVRMLAAGVMVRCHEVVEKYQRSMAGDMMDY</sequence>
<evidence type="ECO:0000259" key="3">
    <source>
        <dbReference type="Pfam" id="PF10193"/>
    </source>
</evidence>
<evidence type="ECO:0000313" key="5">
    <source>
        <dbReference type="Proteomes" id="UP000799750"/>
    </source>
</evidence>
<name>A0A6A6R3L5_9PEZI</name>
<evidence type="ECO:0000256" key="2">
    <source>
        <dbReference type="SAM" id="MobiDB-lite"/>
    </source>
</evidence>
<accession>A0A6A6R3L5</accession>
<dbReference type="EMBL" id="MU004185">
    <property type="protein sequence ID" value="KAF2498363.1"/>
    <property type="molecule type" value="Genomic_DNA"/>
</dbReference>
<feature type="domain" description="Telomere length regulation protein conserved" evidence="3">
    <location>
        <begin position="604"/>
        <end position="715"/>
    </location>
</feature>
<protein>
    <recommendedName>
        <fullName evidence="3">Telomere length regulation protein conserved domain-containing protein</fullName>
    </recommendedName>
</protein>
<evidence type="ECO:0000313" key="4">
    <source>
        <dbReference type="EMBL" id="KAF2498363.1"/>
    </source>
</evidence>
<comment type="similarity">
    <text evidence="1">Belongs to the TEL2 family.</text>
</comment>
<dbReference type="GO" id="GO:0051879">
    <property type="term" value="F:Hsp90 protein binding"/>
    <property type="evidence" value="ECO:0007669"/>
    <property type="project" value="TreeGrafter"/>
</dbReference>
<dbReference type="InterPro" id="IPR038528">
    <property type="entry name" value="TEL2_C_sf"/>
</dbReference>
<feature type="compositionally biased region" description="Basic and acidic residues" evidence="2">
    <location>
        <begin position="517"/>
        <end position="527"/>
    </location>
</feature>
<dbReference type="Proteomes" id="UP000799750">
    <property type="component" value="Unassembled WGS sequence"/>
</dbReference>
<dbReference type="OrthoDB" id="10258062at2759"/>
<reference evidence="4" key="1">
    <citation type="journal article" date="2020" name="Stud. Mycol.">
        <title>101 Dothideomycetes genomes: a test case for predicting lifestyles and emergence of pathogens.</title>
        <authorList>
            <person name="Haridas S."/>
            <person name="Albert R."/>
            <person name="Binder M."/>
            <person name="Bloem J."/>
            <person name="Labutti K."/>
            <person name="Salamov A."/>
            <person name="Andreopoulos B."/>
            <person name="Baker S."/>
            <person name="Barry K."/>
            <person name="Bills G."/>
            <person name="Bluhm B."/>
            <person name="Cannon C."/>
            <person name="Castanera R."/>
            <person name="Culley D."/>
            <person name="Daum C."/>
            <person name="Ezra D."/>
            <person name="Gonzalez J."/>
            <person name="Henrissat B."/>
            <person name="Kuo A."/>
            <person name="Liang C."/>
            <person name="Lipzen A."/>
            <person name="Lutzoni F."/>
            <person name="Magnuson J."/>
            <person name="Mondo S."/>
            <person name="Nolan M."/>
            <person name="Ohm R."/>
            <person name="Pangilinan J."/>
            <person name="Park H.-J."/>
            <person name="Ramirez L."/>
            <person name="Alfaro M."/>
            <person name="Sun H."/>
            <person name="Tritt A."/>
            <person name="Yoshinaga Y."/>
            <person name="Zwiers L.-H."/>
            <person name="Turgeon B."/>
            <person name="Goodwin S."/>
            <person name="Spatafora J."/>
            <person name="Crous P."/>
            <person name="Grigoriev I."/>
        </authorList>
    </citation>
    <scope>NUCLEOTIDE SEQUENCE</scope>
    <source>
        <strain evidence="4">CBS 269.34</strain>
    </source>
</reference>
<dbReference type="Pfam" id="PF10193">
    <property type="entry name" value="Telomere_reg-2"/>
    <property type="match status" value="1"/>
</dbReference>
<dbReference type="PANTHER" id="PTHR15830">
    <property type="entry name" value="TELOMERE LENGTH REGULATION PROTEIN TEL2 FAMILY MEMBER"/>
    <property type="match status" value="1"/>
</dbReference>
<organism evidence="4 5">
    <name type="scientific">Lophium mytilinum</name>
    <dbReference type="NCBI Taxonomy" id="390894"/>
    <lineage>
        <taxon>Eukaryota</taxon>
        <taxon>Fungi</taxon>
        <taxon>Dikarya</taxon>
        <taxon>Ascomycota</taxon>
        <taxon>Pezizomycotina</taxon>
        <taxon>Dothideomycetes</taxon>
        <taxon>Pleosporomycetidae</taxon>
        <taxon>Mytilinidiales</taxon>
        <taxon>Mytilinidiaceae</taxon>
        <taxon>Lophium</taxon>
    </lineage>
</organism>
<dbReference type="GO" id="GO:0042162">
    <property type="term" value="F:telomeric DNA binding"/>
    <property type="evidence" value="ECO:0007669"/>
    <property type="project" value="TreeGrafter"/>
</dbReference>
<feature type="region of interest" description="Disordered" evidence="2">
    <location>
        <begin position="505"/>
        <end position="598"/>
    </location>
</feature>
<evidence type="ECO:0000256" key="1">
    <source>
        <dbReference type="ARBA" id="ARBA00006133"/>
    </source>
</evidence>
<gene>
    <name evidence="4" type="ORF">BU16DRAFT_524484</name>
</gene>